<reference evidence="2 3" key="1">
    <citation type="journal article" date="2021" name="Sci. Rep.">
        <title>The genome of the diatom Chaetoceros tenuissimus carries an ancient integrated fragment of an extant virus.</title>
        <authorList>
            <person name="Hongo Y."/>
            <person name="Kimura K."/>
            <person name="Takaki Y."/>
            <person name="Yoshida Y."/>
            <person name="Baba S."/>
            <person name="Kobayashi G."/>
            <person name="Nagasaki K."/>
            <person name="Hano T."/>
            <person name="Tomaru Y."/>
        </authorList>
    </citation>
    <scope>NUCLEOTIDE SEQUENCE [LARGE SCALE GENOMIC DNA]</scope>
    <source>
        <strain evidence="2 3">NIES-3715</strain>
    </source>
</reference>
<organism evidence="2 3">
    <name type="scientific">Chaetoceros tenuissimus</name>
    <dbReference type="NCBI Taxonomy" id="426638"/>
    <lineage>
        <taxon>Eukaryota</taxon>
        <taxon>Sar</taxon>
        <taxon>Stramenopiles</taxon>
        <taxon>Ochrophyta</taxon>
        <taxon>Bacillariophyta</taxon>
        <taxon>Coscinodiscophyceae</taxon>
        <taxon>Chaetocerotophycidae</taxon>
        <taxon>Chaetocerotales</taxon>
        <taxon>Chaetocerotaceae</taxon>
        <taxon>Chaetoceros</taxon>
    </lineage>
</organism>
<evidence type="ECO:0000313" key="2">
    <source>
        <dbReference type="EMBL" id="GFH43915.1"/>
    </source>
</evidence>
<sequence>MSYWNGTEWVSNSMDQNSSNPIPPPSTELPQIPENLKGTINVNNATAEQLTNFYSKVYAYCDSQMNACKSSGDTSSTSYEWSVYYADLSSRAAHHYNNLKNETEDERQRKLAEEERKRSREQARIQREREERERQERVVSEMCRKAAEACKESFEAEKAKEEAAKKEKLKRASLLEEALINKITEEANDIADIEKVMQRRKRSLKESLELLPENLRPKISFENEVSSNTNNCVICQQQDAIMAIVPCGHM</sequence>
<dbReference type="AlphaFoldDB" id="A0AAD3CF30"/>
<dbReference type="EMBL" id="BLLK01000019">
    <property type="protein sequence ID" value="GFH43915.1"/>
    <property type="molecule type" value="Genomic_DNA"/>
</dbReference>
<protein>
    <submittedName>
        <fullName evidence="2">Uncharacterized protein</fullName>
    </submittedName>
</protein>
<evidence type="ECO:0000256" key="1">
    <source>
        <dbReference type="SAM" id="MobiDB-lite"/>
    </source>
</evidence>
<comment type="caution">
    <text evidence="2">The sequence shown here is derived from an EMBL/GenBank/DDBJ whole genome shotgun (WGS) entry which is preliminary data.</text>
</comment>
<keyword evidence="3" id="KW-1185">Reference proteome</keyword>
<accession>A0AAD3CF30</accession>
<gene>
    <name evidence="2" type="ORF">CTEN210_00389</name>
</gene>
<feature type="compositionally biased region" description="Basic and acidic residues" evidence="1">
    <location>
        <begin position="106"/>
        <end position="135"/>
    </location>
</feature>
<evidence type="ECO:0000313" key="3">
    <source>
        <dbReference type="Proteomes" id="UP001054902"/>
    </source>
</evidence>
<name>A0AAD3CF30_9STRA</name>
<dbReference type="Proteomes" id="UP001054902">
    <property type="component" value="Unassembled WGS sequence"/>
</dbReference>
<feature type="region of interest" description="Disordered" evidence="1">
    <location>
        <begin position="101"/>
        <end position="135"/>
    </location>
</feature>
<proteinExistence type="predicted"/>